<feature type="transmembrane region" description="Helical" evidence="1">
    <location>
        <begin position="513"/>
        <end position="533"/>
    </location>
</feature>
<accession>A0ABT3WW12</accession>
<dbReference type="RefSeq" id="WP_267149660.1">
    <property type="nucleotide sequence ID" value="NZ_JAPMLT010000001.1"/>
</dbReference>
<dbReference type="EMBL" id="JAPMLT010000001">
    <property type="protein sequence ID" value="MCX7568406.1"/>
    <property type="molecule type" value="Genomic_DNA"/>
</dbReference>
<keyword evidence="1" id="KW-1133">Transmembrane helix</keyword>
<feature type="transmembrane region" description="Helical" evidence="1">
    <location>
        <begin position="403"/>
        <end position="430"/>
    </location>
</feature>
<comment type="caution">
    <text evidence="2">The sequence shown here is derived from an EMBL/GenBank/DDBJ whole genome shotgun (WGS) entry which is preliminary data.</text>
</comment>
<organism evidence="2 3">
    <name type="scientific">Tumebacillus lacus</name>
    <dbReference type="NCBI Taxonomy" id="2995335"/>
    <lineage>
        <taxon>Bacteria</taxon>
        <taxon>Bacillati</taxon>
        <taxon>Bacillota</taxon>
        <taxon>Bacilli</taxon>
        <taxon>Bacillales</taxon>
        <taxon>Alicyclobacillaceae</taxon>
        <taxon>Tumebacillus</taxon>
    </lineage>
</organism>
<evidence type="ECO:0000256" key="1">
    <source>
        <dbReference type="SAM" id="Phobius"/>
    </source>
</evidence>
<reference evidence="2 3" key="1">
    <citation type="submission" date="2022-11" db="EMBL/GenBank/DDBJ databases">
        <title>Study of microbial diversity in lake waters.</title>
        <authorList>
            <person name="Zhang J."/>
        </authorList>
    </citation>
    <scope>NUCLEOTIDE SEQUENCE [LARGE SCALE GENOMIC DNA]</scope>
    <source>
        <strain evidence="2 3">DT12</strain>
    </source>
</reference>
<keyword evidence="1" id="KW-0472">Membrane</keyword>
<sequence>MKNFLKVFPFLLVFVLVFALQVRLDVGARHLPYLEPFGRETMIGPSTANRPPQVLPDNRIAYLAKPDIVIAGIDPAGQQVSTERRPAPADDLFASTQFRLSGDEIYWIGNKRVLKRATWQNGAWSTAEELGPSASGLGLAESGEQRYLLAGFEGELKIWKIEPGRVIPVRNYPMKKPVYLDASVDGQGVFHIGAVNQLSSDSYEFYNLTLDTATGTPSDATMIKALNLDSSSMIDDMNYGIDRTHGYLLMTIKTGRSNNRDVRVWNFPLQEPTAGKMFSLAGEVGMSGGFTIYGEPGQQETLGVVFAADYQKNPRVGNREIFMGHFKGGEWQGDAVRISNTQKPTANPVFVRQGDVTTVVFTVFTSFDEYTLHYNSDSPSYAAATNVLTGDDYAFSAMQVPQYLGMMAVLFVLVMAWPVLAYVYLIWYLIKNEDALYDQPNRHFVIAFVLYLLVQVAVFLNYGKFDQIALYGPEWMLSPVWFSLLIIGMGVLSWGFAYLFGRIRYERHALAEFNYFFGLNTWMVTLALSYFMAA</sequence>
<keyword evidence="3" id="KW-1185">Reference proteome</keyword>
<name>A0ABT3WW12_9BACL</name>
<protein>
    <recommendedName>
        <fullName evidence="4">Yip1 domain-containing protein</fullName>
    </recommendedName>
</protein>
<evidence type="ECO:0000313" key="2">
    <source>
        <dbReference type="EMBL" id="MCX7568406.1"/>
    </source>
</evidence>
<dbReference type="Proteomes" id="UP001208017">
    <property type="component" value="Unassembled WGS sequence"/>
</dbReference>
<gene>
    <name evidence="2" type="ORF">OS242_00270</name>
</gene>
<proteinExistence type="predicted"/>
<feature type="transmembrane region" description="Helical" evidence="1">
    <location>
        <begin position="442"/>
        <end position="460"/>
    </location>
</feature>
<keyword evidence="1" id="KW-0812">Transmembrane</keyword>
<evidence type="ECO:0008006" key="4">
    <source>
        <dbReference type="Google" id="ProtNLM"/>
    </source>
</evidence>
<feature type="transmembrane region" description="Helical" evidence="1">
    <location>
        <begin position="480"/>
        <end position="501"/>
    </location>
</feature>
<evidence type="ECO:0000313" key="3">
    <source>
        <dbReference type="Proteomes" id="UP001208017"/>
    </source>
</evidence>